<evidence type="ECO:0008006" key="5">
    <source>
        <dbReference type="Google" id="ProtNLM"/>
    </source>
</evidence>
<dbReference type="EMBL" id="CALNXK010000044">
    <property type="protein sequence ID" value="CAH3127916.1"/>
    <property type="molecule type" value="Genomic_DNA"/>
</dbReference>
<accession>A0ABN8P3L2</accession>
<reference evidence="3 4" key="1">
    <citation type="submission" date="2022-05" db="EMBL/GenBank/DDBJ databases">
        <authorList>
            <consortium name="Genoscope - CEA"/>
            <person name="William W."/>
        </authorList>
    </citation>
    <scope>NUCLEOTIDE SEQUENCE [LARGE SCALE GENOMIC DNA]</scope>
</reference>
<comment type="similarity">
    <text evidence="1">Belongs to the CFAP97 family.</text>
</comment>
<keyword evidence="4" id="KW-1185">Reference proteome</keyword>
<dbReference type="PANTHER" id="PTHR23035:SF1">
    <property type="entry name" value="CILIA- AND FLAGELLA-ASSOCIATED PROTEIN 97"/>
    <property type="match status" value="1"/>
</dbReference>
<dbReference type="PANTHER" id="PTHR23035">
    <property type="entry name" value="CILIA- AND FLAGELLA-ASSOCIATED PROTEIN 97-RELATED"/>
    <property type="match status" value="1"/>
</dbReference>
<proteinExistence type="inferred from homology"/>
<dbReference type="InterPro" id="IPR029488">
    <property type="entry name" value="Hmw/CFAP97"/>
</dbReference>
<feature type="compositionally biased region" description="Low complexity" evidence="2">
    <location>
        <begin position="96"/>
        <end position="111"/>
    </location>
</feature>
<feature type="compositionally biased region" description="Basic and acidic residues" evidence="2">
    <location>
        <begin position="208"/>
        <end position="217"/>
    </location>
</feature>
<evidence type="ECO:0000313" key="3">
    <source>
        <dbReference type="EMBL" id="CAH3127916.1"/>
    </source>
</evidence>
<feature type="region of interest" description="Disordered" evidence="2">
    <location>
        <begin position="208"/>
        <end position="287"/>
    </location>
</feature>
<feature type="compositionally biased region" description="Low complexity" evidence="2">
    <location>
        <begin position="222"/>
        <end position="272"/>
    </location>
</feature>
<evidence type="ECO:0000256" key="2">
    <source>
        <dbReference type="SAM" id="MobiDB-lite"/>
    </source>
</evidence>
<dbReference type="Proteomes" id="UP001159405">
    <property type="component" value="Unassembled WGS sequence"/>
</dbReference>
<feature type="compositionally biased region" description="Basic residues" evidence="2">
    <location>
        <begin position="1"/>
        <end position="10"/>
    </location>
</feature>
<name>A0ABN8P3L2_9CNID</name>
<feature type="compositionally biased region" description="Basic and acidic residues" evidence="2">
    <location>
        <begin position="116"/>
        <end position="126"/>
    </location>
</feature>
<sequence length="287" mass="32674">MASAKTHRRNSTGNTCHDRTDDRLKREHFLHPNSDQIDLNLLLQAVLDINEKLNEKQGDTTERKMEDVAETRVKLTSKGYWDDARGVKDFDDTASRHSSVSTASRSRPRSAVNLNESRRPAPLERKNMSFSNTTVDAIDRENQRLLKVITRTRGRPKTAQPKKAVSEPLRVQTSSEVNRFRFQRKVDMENQKLLQRLEAIRPTRSLSRDSLLKDHLKQKQYSKTASRSRPSSAKSTTSSVSHFSRSPSESSLMIGDSLSVASSRISSGSRQSAQRRKISRPVWESGW</sequence>
<dbReference type="Pfam" id="PF13879">
    <property type="entry name" value="Hmw_CFAP97"/>
    <property type="match status" value="1"/>
</dbReference>
<evidence type="ECO:0000256" key="1">
    <source>
        <dbReference type="ARBA" id="ARBA00008315"/>
    </source>
</evidence>
<feature type="compositionally biased region" description="Basic and acidic residues" evidence="2">
    <location>
        <begin position="86"/>
        <end position="95"/>
    </location>
</feature>
<feature type="region of interest" description="Disordered" evidence="2">
    <location>
        <begin position="1"/>
        <end position="20"/>
    </location>
</feature>
<organism evidence="3 4">
    <name type="scientific">Porites lobata</name>
    <dbReference type="NCBI Taxonomy" id="104759"/>
    <lineage>
        <taxon>Eukaryota</taxon>
        <taxon>Metazoa</taxon>
        <taxon>Cnidaria</taxon>
        <taxon>Anthozoa</taxon>
        <taxon>Hexacorallia</taxon>
        <taxon>Scleractinia</taxon>
        <taxon>Fungiina</taxon>
        <taxon>Poritidae</taxon>
        <taxon>Porites</taxon>
    </lineage>
</organism>
<comment type="caution">
    <text evidence="3">The sequence shown here is derived from an EMBL/GenBank/DDBJ whole genome shotgun (WGS) entry which is preliminary data.</text>
</comment>
<feature type="region of interest" description="Disordered" evidence="2">
    <location>
        <begin position="149"/>
        <end position="173"/>
    </location>
</feature>
<feature type="region of interest" description="Disordered" evidence="2">
    <location>
        <begin position="86"/>
        <end position="126"/>
    </location>
</feature>
<dbReference type="InterPro" id="IPR038791">
    <property type="entry name" value="Cfap97/Hemingway"/>
</dbReference>
<evidence type="ECO:0000313" key="4">
    <source>
        <dbReference type="Proteomes" id="UP001159405"/>
    </source>
</evidence>
<protein>
    <recommendedName>
        <fullName evidence="5">Cilia- and flagella-associated protein 97</fullName>
    </recommendedName>
</protein>
<gene>
    <name evidence="3" type="ORF">PLOB_00033268</name>
</gene>